<protein>
    <submittedName>
        <fullName evidence="2">YLR257W</fullName>
    </submittedName>
</protein>
<dbReference type="Proteomes" id="UP000422736">
    <property type="component" value="Chromosome 3"/>
</dbReference>
<reference evidence="2 3" key="1">
    <citation type="submission" date="2016-03" db="EMBL/GenBank/DDBJ databases">
        <title>How can Kluyveromyces marxianus grow so fast - potential evolutionary course in Saccharomyces Complex revealed by comparative genomics.</title>
        <authorList>
            <person name="Mo W."/>
            <person name="Lu W."/>
            <person name="Yang X."/>
            <person name="Qi J."/>
            <person name="Lv H."/>
        </authorList>
    </citation>
    <scope>NUCLEOTIDE SEQUENCE [LARGE SCALE GENOMIC DNA]</scope>
    <source>
        <strain evidence="2 3">FIM1</strain>
    </source>
</reference>
<dbReference type="EMBL" id="CP015056">
    <property type="protein sequence ID" value="QGN15372.1"/>
    <property type="molecule type" value="Genomic_DNA"/>
</dbReference>
<evidence type="ECO:0000313" key="3">
    <source>
        <dbReference type="Proteomes" id="UP000422736"/>
    </source>
</evidence>
<evidence type="ECO:0000256" key="1">
    <source>
        <dbReference type="SAM" id="MobiDB-lite"/>
    </source>
</evidence>
<name>A0ABX6EUE2_KLUMA</name>
<accession>A0ABX6EUE2</accession>
<feature type="compositionally biased region" description="Low complexity" evidence="1">
    <location>
        <begin position="104"/>
        <end position="114"/>
    </location>
</feature>
<feature type="compositionally biased region" description="Basic and acidic residues" evidence="1">
    <location>
        <begin position="153"/>
        <end position="172"/>
    </location>
</feature>
<feature type="region of interest" description="Disordered" evidence="1">
    <location>
        <begin position="1"/>
        <end position="32"/>
    </location>
</feature>
<organism evidence="2 3">
    <name type="scientific">Kluyveromyces marxianus</name>
    <name type="common">Yeast</name>
    <name type="synonym">Candida kefyr</name>
    <dbReference type="NCBI Taxonomy" id="4911"/>
    <lineage>
        <taxon>Eukaryota</taxon>
        <taxon>Fungi</taxon>
        <taxon>Dikarya</taxon>
        <taxon>Ascomycota</taxon>
        <taxon>Saccharomycotina</taxon>
        <taxon>Saccharomycetes</taxon>
        <taxon>Saccharomycetales</taxon>
        <taxon>Saccharomycetaceae</taxon>
        <taxon>Kluyveromyces</taxon>
    </lineage>
</organism>
<feature type="compositionally biased region" description="Basic and acidic residues" evidence="1">
    <location>
        <begin position="186"/>
        <end position="197"/>
    </location>
</feature>
<evidence type="ECO:0000313" key="2">
    <source>
        <dbReference type="EMBL" id="QGN15372.1"/>
    </source>
</evidence>
<sequence>MVSEQPSLVGHSVRDIDDSENPDFVPEKMPDFSQLNESVRKLHLKNPSSDNVDHYTSVAELNKEGALLTDDHDVDLDAMIAKGLDDISELKSSLEKKKKKGKGTTRSSLSASSYSHDHSNDISPVHSGTVDSLVTSTDPIDDSIMISPEDEKDYLRTRSANRSERKPSDPHSHSHSVIRNSYGEIIDDKSERPHLARGDSYQQSSEDLDTVSSPGRSGRSKKRLQSDYLRSLSRSLQRDHVDHKKVSDDTGMIYSTTSYSISQRDVENAPHVIRETSEEDSARHLAAPNRY</sequence>
<feature type="region of interest" description="Disordered" evidence="1">
    <location>
        <begin position="91"/>
        <end position="225"/>
    </location>
</feature>
<proteinExistence type="predicted"/>
<feature type="compositionally biased region" description="Polar residues" evidence="1">
    <location>
        <begin position="129"/>
        <end position="138"/>
    </location>
</feature>
<keyword evidence="3" id="KW-1185">Reference proteome</keyword>
<gene>
    <name evidence="2" type="ORF">FIM1_2062</name>
</gene>